<sequence length="57" mass="6380">SIYLANSTLVLEKTVNIIQQLYEGFACQVNRDGRCQRSSKLLQVLDKNACCPSSSSW</sequence>
<name>A0A0B7A8C2_9EUPU</name>
<evidence type="ECO:0000313" key="1">
    <source>
        <dbReference type="EMBL" id="CEK77239.1"/>
    </source>
</evidence>
<proteinExistence type="predicted"/>
<protein>
    <submittedName>
        <fullName evidence="1">Uncharacterized protein</fullName>
    </submittedName>
</protein>
<organism evidence="1">
    <name type="scientific">Arion vulgaris</name>
    <dbReference type="NCBI Taxonomy" id="1028688"/>
    <lineage>
        <taxon>Eukaryota</taxon>
        <taxon>Metazoa</taxon>
        <taxon>Spiralia</taxon>
        <taxon>Lophotrochozoa</taxon>
        <taxon>Mollusca</taxon>
        <taxon>Gastropoda</taxon>
        <taxon>Heterobranchia</taxon>
        <taxon>Euthyneura</taxon>
        <taxon>Panpulmonata</taxon>
        <taxon>Eupulmonata</taxon>
        <taxon>Stylommatophora</taxon>
        <taxon>Helicina</taxon>
        <taxon>Arionoidea</taxon>
        <taxon>Arionidae</taxon>
        <taxon>Arion</taxon>
    </lineage>
</organism>
<dbReference type="EMBL" id="HACG01030374">
    <property type="protein sequence ID" value="CEK77239.1"/>
    <property type="molecule type" value="Transcribed_RNA"/>
</dbReference>
<feature type="non-terminal residue" evidence="1">
    <location>
        <position position="1"/>
    </location>
</feature>
<gene>
    <name evidence="1" type="primary">ORF103619</name>
</gene>
<reference evidence="1" key="1">
    <citation type="submission" date="2014-12" db="EMBL/GenBank/DDBJ databases">
        <title>Insight into the proteome of Arion vulgaris.</title>
        <authorList>
            <person name="Aradska J."/>
            <person name="Bulat T."/>
            <person name="Smidak R."/>
            <person name="Sarate P."/>
            <person name="Gangsoo J."/>
            <person name="Sialana F."/>
            <person name="Bilban M."/>
            <person name="Lubec G."/>
        </authorList>
    </citation>
    <scope>NUCLEOTIDE SEQUENCE</scope>
    <source>
        <tissue evidence="1">Skin</tissue>
    </source>
</reference>
<dbReference type="AlphaFoldDB" id="A0A0B7A8C2"/>
<accession>A0A0B7A8C2</accession>